<feature type="domain" description="N-acetyltransferase" evidence="3">
    <location>
        <begin position="4"/>
        <end position="142"/>
    </location>
</feature>
<dbReference type="SUPFAM" id="SSF55729">
    <property type="entry name" value="Acyl-CoA N-acyltransferases (Nat)"/>
    <property type="match status" value="1"/>
</dbReference>
<sequence length="300" mass="33170">MPDFLVQPVDFATGAEDLRKVREAVFVLEQGVPAALEWDGSDAACHHVIARDAAGAPIGTGRLTPDRRIGRMAVLPQWRGRGIGDALLLALLEQARALGWSEVSLHAQVSAEHFYARHGFVPQGGRFEEAGIEHQTMRRALRGATAIEQRSAAVAMTAALATQARRSLVIYSRDLDPGLFDAPLVLDALRRLATRLGPVEIRVLLHDAAAPQHALAPLLPLAQRLPSVFAFREIHDPVDRAWPSAFVANDTGGWYFRPLGHRLEGEARLDEPARARQLQEEFTRTWERARICTLYRALDL</sequence>
<dbReference type="GO" id="GO:0016747">
    <property type="term" value="F:acyltransferase activity, transferring groups other than amino-acyl groups"/>
    <property type="evidence" value="ECO:0007669"/>
    <property type="project" value="InterPro"/>
</dbReference>
<organism evidence="4 5">
    <name type="scientific">Pseudoxanthomonas helianthi</name>
    <dbReference type="NCBI Taxonomy" id="1453541"/>
    <lineage>
        <taxon>Bacteria</taxon>
        <taxon>Pseudomonadati</taxon>
        <taxon>Pseudomonadota</taxon>
        <taxon>Gammaproteobacteria</taxon>
        <taxon>Lysobacterales</taxon>
        <taxon>Lysobacteraceae</taxon>
        <taxon>Pseudoxanthomonas</taxon>
    </lineage>
</organism>
<evidence type="ECO:0000256" key="2">
    <source>
        <dbReference type="ARBA" id="ARBA00023315"/>
    </source>
</evidence>
<dbReference type="Pfam" id="PF13673">
    <property type="entry name" value="Acetyltransf_10"/>
    <property type="match status" value="1"/>
</dbReference>
<reference evidence="4" key="1">
    <citation type="journal article" date="2016" name="Int. J. Syst. Evol. Microbiol.">
        <title>Pseudoxanthomonas helianthi sp. nov., isolated from roots of Jerusalem artichoke (Helianthus tuberosus).</title>
        <authorList>
            <person name="Kittiwongwattana C."/>
            <person name="Thawai C."/>
        </authorList>
    </citation>
    <scope>NUCLEOTIDE SEQUENCE</scope>
    <source>
        <strain evidence="4">110414</strain>
    </source>
</reference>
<dbReference type="PANTHER" id="PTHR43877">
    <property type="entry name" value="AMINOALKYLPHOSPHONATE N-ACETYLTRANSFERASE-RELATED-RELATED"/>
    <property type="match status" value="1"/>
</dbReference>
<evidence type="ECO:0000256" key="1">
    <source>
        <dbReference type="ARBA" id="ARBA00022679"/>
    </source>
</evidence>
<name>A0A941AYH8_9GAMM</name>
<accession>A0A941AYH8</accession>
<dbReference type="EC" id="2.3.1.-" evidence="4"/>
<dbReference type="PROSITE" id="PS51186">
    <property type="entry name" value="GNAT"/>
    <property type="match status" value="1"/>
</dbReference>
<gene>
    <name evidence="4" type="ORF">J5837_12300</name>
</gene>
<evidence type="ECO:0000313" key="5">
    <source>
        <dbReference type="Proteomes" id="UP000673447"/>
    </source>
</evidence>
<proteinExistence type="predicted"/>
<dbReference type="AlphaFoldDB" id="A0A941AYH8"/>
<dbReference type="PANTHER" id="PTHR43877:SF1">
    <property type="entry name" value="ACETYLTRANSFERASE"/>
    <property type="match status" value="1"/>
</dbReference>
<dbReference type="EMBL" id="JAGKTC010000003">
    <property type="protein sequence ID" value="MBP3985188.1"/>
    <property type="molecule type" value="Genomic_DNA"/>
</dbReference>
<dbReference type="Pfam" id="PF25559">
    <property type="entry name" value="DUF7931"/>
    <property type="match status" value="1"/>
</dbReference>
<dbReference type="CDD" id="cd04301">
    <property type="entry name" value="NAT_SF"/>
    <property type="match status" value="1"/>
</dbReference>
<dbReference type="InterPro" id="IPR000182">
    <property type="entry name" value="GNAT_dom"/>
</dbReference>
<keyword evidence="1 4" id="KW-0808">Transferase</keyword>
<evidence type="ECO:0000313" key="4">
    <source>
        <dbReference type="EMBL" id="MBP3985188.1"/>
    </source>
</evidence>
<dbReference type="Proteomes" id="UP000673447">
    <property type="component" value="Unassembled WGS sequence"/>
</dbReference>
<protein>
    <submittedName>
        <fullName evidence="4">GNAT family N-acetyltransferase</fullName>
        <ecNumber evidence="4">2.3.1.-</ecNumber>
    </submittedName>
</protein>
<keyword evidence="5" id="KW-1185">Reference proteome</keyword>
<evidence type="ECO:0000259" key="3">
    <source>
        <dbReference type="PROSITE" id="PS51186"/>
    </source>
</evidence>
<dbReference type="SUPFAM" id="SSF56024">
    <property type="entry name" value="Phospholipase D/nuclease"/>
    <property type="match status" value="1"/>
</dbReference>
<dbReference type="InterPro" id="IPR057691">
    <property type="entry name" value="DUF7931"/>
</dbReference>
<dbReference type="RefSeq" id="WP_210537071.1">
    <property type="nucleotide sequence ID" value="NZ_JAGKTC010000003.1"/>
</dbReference>
<dbReference type="InterPro" id="IPR050832">
    <property type="entry name" value="Bact_Acetyltransf"/>
</dbReference>
<comment type="caution">
    <text evidence="4">The sequence shown here is derived from an EMBL/GenBank/DDBJ whole genome shotgun (WGS) entry which is preliminary data.</text>
</comment>
<dbReference type="InterPro" id="IPR016181">
    <property type="entry name" value="Acyl_CoA_acyltransferase"/>
</dbReference>
<reference evidence="4" key="2">
    <citation type="submission" date="2021-03" db="EMBL/GenBank/DDBJ databases">
        <authorList>
            <person name="Cao W."/>
        </authorList>
    </citation>
    <scope>NUCLEOTIDE SEQUENCE</scope>
    <source>
        <strain evidence="4">110414</strain>
    </source>
</reference>
<keyword evidence="2 4" id="KW-0012">Acyltransferase</keyword>
<dbReference type="Gene3D" id="3.40.630.30">
    <property type="match status" value="1"/>
</dbReference>